<comment type="caution">
    <text evidence="1">The sequence shown here is derived from an EMBL/GenBank/DDBJ whole genome shotgun (WGS) entry which is preliminary data.</text>
</comment>
<organism evidence="1 2">
    <name type="scientific">Panicum virgatum</name>
    <name type="common">Blackwell switchgrass</name>
    <dbReference type="NCBI Taxonomy" id="38727"/>
    <lineage>
        <taxon>Eukaryota</taxon>
        <taxon>Viridiplantae</taxon>
        <taxon>Streptophyta</taxon>
        <taxon>Embryophyta</taxon>
        <taxon>Tracheophyta</taxon>
        <taxon>Spermatophyta</taxon>
        <taxon>Magnoliopsida</taxon>
        <taxon>Liliopsida</taxon>
        <taxon>Poales</taxon>
        <taxon>Poaceae</taxon>
        <taxon>PACMAD clade</taxon>
        <taxon>Panicoideae</taxon>
        <taxon>Panicodae</taxon>
        <taxon>Paniceae</taxon>
        <taxon>Panicinae</taxon>
        <taxon>Panicum</taxon>
        <taxon>Panicum sect. Hiantes</taxon>
    </lineage>
</organism>
<dbReference type="EMBL" id="CM029041">
    <property type="protein sequence ID" value="KAG2627729.1"/>
    <property type="molecule type" value="Genomic_DNA"/>
</dbReference>
<dbReference type="Proteomes" id="UP000823388">
    <property type="component" value="Chromosome 3K"/>
</dbReference>
<keyword evidence="2" id="KW-1185">Reference proteome</keyword>
<reference evidence="1" key="1">
    <citation type="submission" date="2020-05" db="EMBL/GenBank/DDBJ databases">
        <title>WGS assembly of Panicum virgatum.</title>
        <authorList>
            <person name="Lovell J.T."/>
            <person name="Jenkins J."/>
            <person name="Shu S."/>
            <person name="Juenger T.E."/>
            <person name="Schmutz J."/>
        </authorList>
    </citation>
    <scope>NUCLEOTIDE SEQUENCE</scope>
    <source>
        <strain evidence="1">AP13</strain>
    </source>
</reference>
<accession>A0A8T0V6P7</accession>
<sequence>MLWVFKAWCPVPSVQEQKSMVRLEEEEHQQMQRWAQPKLVGQQLQRRRGMRSERLSGVPIDGRTHQVAVLQALPPRRQQRMRRRQLGVALGHLMNFMSDASCSVYSTYSIDFYFFLLCVNVHAYQLFDEIAKDSHYKEKKSTAATMMYEHEKARCYSKDTVARKWLSKRGLAVLLFRIAEVLRFYCSE</sequence>
<gene>
    <name evidence="1" type="ORF">PVAP13_3KG262210</name>
</gene>
<evidence type="ECO:0000313" key="2">
    <source>
        <dbReference type="Proteomes" id="UP000823388"/>
    </source>
</evidence>
<dbReference type="AlphaFoldDB" id="A0A8T0V6P7"/>
<proteinExistence type="predicted"/>
<protein>
    <submittedName>
        <fullName evidence="1">Uncharacterized protein</fullName>
    </submittedName>
</protein>
<name>A0A8T0V6P7_PANVG</name>
<evidence type="ECO:0000313" key="1">
    <source>
        <dbReference type="EMBL" id="KAG2627729.1"/>
    </source>
</evidence>